<reference evidence="3" key="3">
    <citation type="submission" date="2019-01" db="EMBL/GenBank/DDBJ databases">
        <authorList>
            <consortium name="NCBI Pathogen Detection Project"/>
        </authorList>
    </citation>
    <scope>NUCLEOTIDE SEQUENCE</scope>
    <source>
        <strain evidence="3">Sam_f9e39395-c0eb-484c-8395-e668deecbaab</strain>
    </source>
</reference>
<reference evidence="1" key="2">
    <citation type="submission" date="2018-06" db="EMBL/GenBank/DDBJ databases">
        <authorList>
            <person name="Ashton P.M."/>
            <person name="Dallman T."/>
            <person name="Nair S."/>
            <person name="De Pinna E."/>
            <person name="Peters T."/>
            <person name="Grant K."/>
        </authorList>
    </citation>
    <scope>NUCLEOTIDE SEQUENCE</scope>
    <source>
        <strain evidence="1">484126</strain>
        <strain evidence="2">707197</strain>
    </source>
</reference>
<protein>
    <submittedName>
        <fullName evidence="1">Uncharacterized protein</fullName>
    </submittedName>
</protein>
<proteinExistence type="predicted"/>
<dbReference type="EMBL" id="AAHJXE010000002">
    <property type="protein sequence ID" value="EBX0215419.1"/>
    <property type="molecule type" value="Genomic_DNA"/>
</dbReference>
<accession>A0A5I0NX01</accession>
<reference evidence="3" key="1">
    <citation type="journal article" date="2018" name="Genome Biol.">
        <title>SKESA: strategic k-mer extension for scrupulous assemblies.</title>
        <authorList>
            <person name="Souvorov A."/>
            <person name="Agarwala R."/>
            <person name="Lipman D.J."/>
        </authorList>
    </citation>
    <scope>NUCLEOTIDE SEQUENCE</scope>
    <source>
        <strain evidence="3">Sam_f9e39395-c0eb-484c-8395-e668deecbaab</strain>
    </source>
</reference>
<organism evidence="1">
    <name type="scientific">Salmonella enterica subsp. enterica serovar Brandenburg</name>
    <dbReference type="NCBI Taxonomy" id="149387"/>
    <lineage>
        <taxon>Bacteria</taxon>
        <taxon>Pseudomonadati</taxon>
        <taxon>Pseudomonadota</taxon>
        <taxon>Gammaproteobacteria</taxon>
        <taxon>Enterobacterales</taxon>
        <taxon>Enterobacteriaceae</taxon>
        <taxon>Salmonella</taxon>
    </lineage>
</organism>
<dbReference type="Pfam" id="PF06755">
    <property type="entry name" value="CbtA_toxin"/>
    <property type="match status" value="1"/>
</dbReference>
<dbReference type="EMBL" id="AAIPET010000005">
    <property type="protein sequence ID" value="ECG6842337.1"/>
    <property type="molecule type" value="Genomic_DNA"/>
</dbReference>
<evidence type="ECO:0000313" key="1">
    <source>
        <dbReference type="EMBL" id="EBX0215419.1"/>
    </source>
</evidence>
<dbReference type="InterPro" id="IPR009610">
    <property type="entry name" value="CbtA_toxin"/>
</dbReference>
<gene>
    <name evidence="1" type="ORF">DQT01_03390</name>
    <name evidence="2" type="ORF">E3354_06990</name>
    <name evidence="3" type="ORF">G2205_02440</name>
</gene>
<evidence type="ECO:0000313" key="2">
    <source>
        <dbReference type="EMBL" id="ECG6842337.1"/>
    </source>
</evidence>
<name>A0A5I0NX01_SALET</name>
<comment type="caution">
    <text evidence="1">The sequence shown here is derived from an EMBL/GenBank/DDBJ whole genome shotgun (WGS) entry which is preliminary data.</text>
</comment>
<dbReference type="EMBL" id="DAAQLY010000001">
    <property type="protein sequence ID" value="HAD9886182.1"/>
    <property type="molecule type" value="Genomic_DNA"/>
</dbReference>
<evidence type="ECO:0000313" key="3">
    <source>
        <dbReference type="EMBL" id="HAD9886182.1"/>
    </source>
</evidence>
<dbReference type="AlphaFoldDB" id="A0A5I0NX01"/>
<sequence length="87" mass="10474">MTGDIVYSLLQWQELVNKLFIKYYGIDINDTAFCEANYMKRYWTDCVRPYQAVNEWAYKYDLHRLDSVDTPLSEVNELSVNQYMELK</sequence>